<feature type="region of interest" description="Disordered" evidence="1">
    <location>
        <begin position="119"/>
        <end position="145"/>
    </location>
</feature>
<sequence>MGSAHSTRKITLVNDDKAGVIKLSESLAYRLRGQIEGQQAAAEASGPAAAAESPLAPGPPSPTPIDSEPVALEPIAQKPLIPESPVHESAAPEPVAPESLVTEPTAVVGVNEGTTKVASADAETSPPPDIGVASKAGPPPSLSHPSGNIPPWSIYAEEAHLMVMRLREEKEREMEKLNLDWREKMEGREKEFTKMARFSAEEVTAALKDVEKLFVKASCDPVCQNQQEAVMSCYQDHPRQSLRCAREVEHFTQCVDLSRLQSVMKQRAN</sequence>
<organism evidence="2 3">
    <name type="scientific">Cherax quadricarinatus</name>
    <name type="common">Australian red claw crayfish</name>
    <dbReference type="NCBI Taxonomy" id="27406"/>
    <lineage>
        <taxon>Eukaryota</taxon>
        <taxon>Metazoa</taxon>
        <taxon>Ecdysozoa</taxon>
        <taxon>Arthropoda</taxon>
        <taxon>Crustacea</taxon>
        <taxon>Multicrustacea</taxon>
        <taxon>Malacostraca</taxon>
        <taxon>Eumalacostraca</taxon>
        <taxon>Eucarida</taxon>
        <taxon>Decapoda</taxon>
        <taxon>Pleocyemata</taxon>
        <taxon>Astacidea</taxon>
        <taxon>Parastacoidea</taxon>
        <taxon>Parastacidae</taxon>
        <taxon>Cherax</taxon>
    </lineage>
</organism>
<dbReference type="InterPro" id="IPR052632">
    <property type="entry name" value="MICOS_subunit_Mic19"/>
</dbReference>
<accession>A0AAW0WMM8</accession>
<dbReference type="EMBL" id="JARKIK010000068">
    <property type="protein sequence ID" value="KAK8729129.1"/>
    <property type="molecule type" value="Genomic_DNA"/>
</dbReference>
<evidence type="ECO:0008006" key="4">
    <source>
        <dbReference type="Google" id="ProtNLM"/>
    </source>
</evidence>
<evidence type="ECO:0000313" key="3">
    <source>
        <dbReference type="Proteomes" id="UP001445076"/>
    </source>
</evidence>
<dbReference type="PANTHER" id="PTHR21588">
    <property type="entry name" value="COILED-COIL-HELIX-COILED-COIL-HELIX DOMAIN CONTAINING 6"/>
    <property type="match status" value="1"/>
</dbReference>
<dbReference type="Proteomes" id="UP001445076">
    <property type="component" value="Unassembled WGS sequence"/>
</dbReference>
<feature type="compositionally biased region" description="Low complexity" evidence="1">
    <location>
        <begin position="36"/>
        <end position="55"/>
    </location>
</feature>
<reference evidence="2 3" key="1">
    <citation type="journal article" date="2024" name="BMC Genomics">
        <title>Genome assembly of redclaw crayfish (Cherax quadricarinatus) provides insights into its immune adaptation and hypoxia tolerance.</title>
        <authorList>
            <person name="Liu Z."/>
            <person name="Zheng J."/>
            <person name="Li H."/>
            <person name="Fang K."/>
            <person name="Wang S."/>
            <person name="He J."/>
            <person name="Zhou D."/>
            <person name="Weng S."/>
            <person name="Chi M."/>
            <person name="Gu Z."/>
            <person name="He J."/>
            <person name="Li F."/>
            <person name="Wang M."/>
        </authorList>
    </citation>
    <scope>NUCLEOTIDE SEQUENCE [LARGE SCALE GENOMIC DNA]</scope>
    <source>
        <strain evidence="2">ZL_2023a</strain>
    </source>
</reference>
<keyword evidence="3" id="KW-1185">Reference proteome</keyword>
<dbReference type="GO" id="GO:0007007">
    <property type="term" value="P:inner mitochondrial membrane organization"/>
    <property type="evidence" value="ECO:0007669"/>
    <property type="project" value="TreeGrafter"/>
</dbReference>
<protein>
    <recommendedName>
        <fullName evidence="4">MICOS complex subunit MIC19</fullName>
    </recommendedName>
</protein>
<comment type="caution">
    <text evidence="2">The sequence shown here is derived from an EMBL/GenBank/DDBJ whole genome shotgun (WGS) entry which is preliminary data.</text>
</comment>
<gene>
    <name evidence="2" type="ORF">OTU49_008640</name>
</gene>
<name>A0AAW0WMM8_CHEQU</name>
<evidence type="ECO:0000256" key="1">
    <source>
        <dbReference type="SAM" id="MobiDB-lite"/>
    </source>
</evidence>
<evidence type="ECO:0000313" key="2">
    <source>
        <dbReference type="EMBL" id="KAK8729129.1"/>
    </source>
</evidence>
<feature type="region of interest" description="Disordered" evidence="1">
    <location>
        <begin position="36"/>
        <end position="101"/>
    </location>
</feature>
<dbReference type="GO" id="GO:0061617">
    <property type="term" value="C:MICOS complex"/>
    <property type="evidence" value="ECO:0007669"/>
    <property type="project" value="TreeGrafter"/>
</dbReference>
<dbReference type="AlphaFoldDB" id="A0AAW0WMM8"/>
<proteinExistence type="predicted"/>
<dbReference type="PANTHER" id="PTHR21588:SF18">
    <property type="entry name" value="MICOS COMPLEX SUBUNIT MIC19"/>
    <property type="match status" value="1"/>
</dbReference>